<reference evidence="1" key="1">
    <citation type="submission" date="2019-08" db="EMBL/GenBank/DDBJ databases">
        <authorList>
            <person name="Kucharzyk K."/>
            <person name="Murdoch R.W."/>
            <person name="Higgins S."/>
            <person name="Loffler F."/>
        </authorList>
    </citation>
    <scope>NUCLEOTIDE SEQUENCE</scope>
</reference>
<proteinExistence type="predicted"/>
<accession>A0A645HYU6</accession>
<gene>
    <name evidence="1" type="ORF">SDC9_191776</name>
</gene>
<protein>
    <submittedName>
        <fullName evidence="1">Uncharacterized protein</fullName>
    </submittedName>
</protein>
<comment type="caution">
    <text evidence="1">The sequence shown here is derived from an EMBL/GenBank/DDBJ whole genome shotgun (WGS) entry which is preliminary data.</text>
</comment>
<name>A0A645HYU6_9ZZZZ</name>
<dbReference type="AlphaFoldDB" id="A0A645HYU6"/>
<evidence type="ECO:0000313" key="1">
    <source>
        <dbReference type="EMBL" id="MPN44215.1"/>
    </source>
</evidence>
<organism evidence="1">
    <name type="scientific">bioreactor metagenome</name>
    <dbReference type="NCBI Taxonomy" id="1076179"/>
    <lineage>
        <taxon>unclassified sequences</taxon>
        <taxon>metagenomes</taxon>
        <taxon>ecological metagenomes</taxon>
    </lineage>
</organism>
<dbReference type="EMBL" id="VSSQ01103167">
    <property type="protein sequence ID" value="MPN44215.1"/>
    <property type="molecule type" value="Genomic_DNA"/>
</dbReference>
<sequence length="135" mass="15264">MNRIVVELAGVPDFFLRILQFAHQLLEIGIGFQLRIIFDQKHHAVQGGSHLIVGFHGFIRRGRIHDGRSGLNDGFQRTALVAGCAFYGFHQARDQIRPVLHLHIHLRVSVAHLIAHAYQSVVHGNDHQGQYHDDS</sequence>